<dbReference type="Gene3D" id="3.40.50.2000">
    <property type="entry name" value="Glycogen Phosphorylase B"/>
    <property type="match status" value="2"/>
</dbReference>
<feature type="domain" description="Glycosyl transferase family 1" evidence="1">
    <location>
        <begin position="203"/>
        <end position="348"/>
    </location>
</feature>
<dbReference type="Pfam" id="PF00534">
    <property type="entry name" value="Glycos_transf_1"/>
    <property type="match status" value="1"/>
</dbReference>
<proteinExistence type="predicted"/>
<dbReference type="EMBL" id="JSYK01000003">
    <property type="protein sequence ID" value="KIA82876.1"/>
    <property type="molecule type" value="Genomic_DNA"/>
</dbReference>
<reference evidence="2 3" key="1">
    <citation type="submission" date="2014-10" db="EMBL/GenBank/DDBJ databases">
        <title>Kaistella solincola genome.</title>
        <authorList>
            <person name="Newman J.D."/>
        </authorList>
    </citation>
    <scope>NUCLEOTIDE SEQUENCE [LARGE SCALE GENOMIC DNA]</scope>
    <source>
        <strain evidence="2 3">DSM 22468</strain>
    </source>
</reference>
<protein>
    <recommendedName>
        <fullName evidence="1">Glycosyl transferase family 1 domain-containing protein</fullName>
    </recommendedName>
</protein>
<name>A0ABR4ZNK2_9FLAO</name>
<organism evidence="2 3">
    <name type="scientific">Kaistella solincola</name>
    <dbReference type="NCBI Taxonomy" id="510955"/>
    <lineage>
        <taxon>Bacteria</taxon>
        <taxon>Pseudomonadati</taxon>
        <taxon>Bacteroidota</taxon>
        <taxon>Flavobacteriia</taxon>
        <taxon>Flavobacteriales</taxon>
        <taxon>Weeksellaceae</taxon>
        <taxon>Chryseobacterium group</taxon>
        <taxon>Kaistella</taxon>
    </lineage>
</organism>
<dbReference type="RefSeq" id="WP_039343185.1">
    <property type="nucleotide sequence ID" value="NZ_JSYK01000003.1"/>
</dbReference>
<evidence type="ECO:0000313" key="3">
    <source>
        <dbReference type="Proteomes" id="UP000031275"/>
    </source>
</evidence>
<dbReference type="SUPFAM" id="SSF53756">
    <property type="entry name" value="UDP-Glycosyltransferase/glycogen phosphorylase"/>
    <property type="match status" value="1"/>
</dbReference>
<evidence type="ECO:0000259" key="1">
    <source>
        <dbReference type="Pfam" id="PF00534"/>
    </source>
</evidence>
<sequence>MIKILFFIESLEHGGAEKSLVTLLKHLDFSKYEIEISTIKKEGALKNQLPPEVTFTHMKFNFSMISKLKFQLYKKFLTKRHNAQYFWKAYQSDIPASQKTYDVAVGWGQGFATYYVAEKVPAKKKIAWVNTNYDEAGYIFSHDEPLYSTYDKINGVSSFAVDIMRNYIDGDKLIQINNIIDEAEVLAKSKLKCPIEFDNTIFNIVSVGRLAKPKAFEISLQAAKLLKDRKVKFQWYIVGDGSEREFLETLRRDLSVENEITFVGFDTNPYTYMQQADLYVQTSRFEGLGRTLIEAAILKKPIVVTDFDTAFSLVDQYKTGIITQKDPAAVADAIYKLYENRHLYLKMVSALDSRAENRADSVTKKFDDLIVDLCEK</sequence>
<keyword evidence="3" id="KW-1185">Reference proteome</keyword>
<dbReference type="CDD" id="cd03811">
    <property type="entry name" value="GT4_GT28_WabH-like"/>
    <property type="match status" value="1"/>
</dbReference>
<gene>
    <name evidence="2" type="ORF">OA84_04715</name>
</gene>
<evidence type="ECO:0000313" key="2">
    <source>
        <dbReference type="EMBL" id="KIA82876.1"/>
    </source>
</evidence>
<dbReference type="InterPro" id="IPR001296">
    <property type="entry name" value="Glyco_trans_1"/>
</dbReference>
<dbReference type="Proteomes" id="UP000031275">
    <property type="component" value="Unassembled WGS sequence"/>
</dbReference>
<dbReference type="PANTHER" id="PTHR12526">
    <property type="entry name" value="GLYCOSYLTRANSFERASE"/>
    <property type="match status" value="1"/>
</dbReference>
<dbReference type="PANTHER" id="PTHR12526:SF630">
    <property type="entry name" value="GLYCOSYLTRANSFERASE"/>
    <property type="match status" value="1"/>
</dbReference>
<comment type="caution">
    <text evidence="2">The sequence shown here is derived from an EMBL/GenBank/DDBJ whole genome shotgun (WGS) entry which is preliminary data.</text>
</comment>
<accession>A0ABR4ZNK2</accession>